<feature type="region of interest" description="Disordered" evidence="2">
    <location>
        <begin position="1"/>
        <end position="38"/>
    </location>
</feature>
<feature type="region of interest" description="Disordered" evidence="2">
    <location>
        <begin position="310"/>
        <end position="353"/>
    </location>
</feature>
<name>A0A553I6L5_9PEZI</name>
<gene>
    <name evidence="3" type="ORF">FHL15_003402</name>
</gene>
<reference evidence="4" key="1">
    <citation type="submission" date="2019-06" db="EMBL/GenBank/DDBJ databases">
        <title>Draft genome sequence of the griseofulvin-producing fungus Xylaria cubensis strain G536.</title>
        <authorList>
            <person name="Mead M.E."/>
            <person name="Raja H.A."/>
            <person name="Steenwyk J.L."/>
            <person name="Knowles S.L."/>
            <person name="Oberlies N.H."/>
            <person name="Rokas A."/>
        </authorList>
    </citation>
    <scope>NUCLEOTIDE SEQUENCE [LARGE SCALE GENOMIC DNA]</scope>
    <source>
        <strain evidence="4">G536</strain>
    </source>
</reference>
<dbReference type="Gene3D" id="1.10.287.1490">
    <property type="match status" value="1"/>
</dbReference>
<organism evidence="3 4">
    <name type="scientific">Xylaria flabelliformis</name>
    <dbReference type="NCBI Taxonomy" id="2512241"/>
    <lineage>
        <taxon>Eukaryota</taxon>
        <taxon>Fungi</taxon>
        <taxon>Dikarya</taxon>
        <taxon>Ascomycota</taxon>
        <taxon>Pezizomycotina</taxon>
        <taxon>Sordariomycetes</taxon>
        <taxon>Xylariomycetidae</taxon>
        <taxon>Xylariales</taxon>
        <taxon>Xylariaceae</taxon>
        <taxon>Xylaria</taxon>
    </lineage>
</organism>
<evidence type="ECO:0000256" key="2">
    <source>
        <dbReference type="SAM" id="MobiDB-lite"/>
    </source>
</evidence>
<accession>A0A553I6L5</accession>
<comment type="caution">
    <text evidence="3">The sequence shown here is derived from an EMBL/GenBank/DDBJ whole genome shotgun (WGS) entry which is preliminary data.</text>
</comment>
<evidence type="ECO:0000256" key="1">
    <source>
        <dbReference type="SAM" id="Coils"/>
    </source>
</evidence>
<feature type="compositionally biased region" description="Basic and acidic residues" evidence="2">
    <location>
        <begin position="327"/>
        <end position="338"/>
    </location>
</feature>
<dbReference type="EMBL" id="VFLP01000014">
    <property type="protein sequence ID" value="TRX95848.1"/>
    <property type="molecule type" value="Genomic_DNA"/>
</dbReference>
<evidence type="ECO:0000313" key="4">
    <source>
        <dbReference type="Proteomes" id="UP000319160"/>
    </source>
</evidence>
<sequence>MDSHGFARPPPDFDPEQAGAAFRRGHGQGLLNPADAIEESVEDEIKRKTADLEKAKNKPLTDKEKERVANKIRSLREGGWLEGLKLQLVGKNAVPIEYFNRLVAEHENTIFKVAQINARAARKVAEKDAQIQDLLNKNGEDDSISDDNSTLLNNAILAEEKYALQDDLAKCRQRGAEMQDEIQRLNTQLQQEKSNQDNTDVQSALAKCEYRVSELQIQLDSAKSDLQTARTNSSRHYNDVQMLREQKTMGLRRERGLKDEITQLREENRELKDAVAVQRGASNSEGLQERISGLEVERAKCKGEVERLKRENSKLQAERSNCNSKVESLERENKKLKDAASPQGKPNDSEDLRQQIRKLQAELARRDKTIQALEAELEQARNASSPARDDAAPEEPGAELRARCAELRNARDLYRNKWARQVAGQVKAGSESLIEFWQAVENTDKEMKALYQGIERLGRALGLTNDVLDTPQVLDRIITQITGSVIQEKETLELAVVNLRNVNLLARMQIETLERQIDRVQSNRTEDEVKLELRAVQEEEVERRVSVRTQTYRDHRRSIISHIFDAQAEFLALAETSGDRDAIEALVDRFLRPTSLPMIQVARVARQ</sequence>
<feature type="region of interest" description="Disordered" evidence="2">
    <location>
        <begin position="378"/>
        <end position="398"/>
    </location>
</feature>
<feature type="coiled-coil region" evidence="1">
    <location>
        <begin position="503"/>
        <end position="530"/>
    </location>
</feature>
<keyword evidence="1" id="KW-0175">Coiled coil</keyword>
<keyword evidence="4" id="KW-1185">Reference proteome</keyword>
<proteinExistence type="predicted"/>
<protein>
    <submittedName>
        <fullName evidence="3">Uncharacterized protein</fullName>
    </submittedName>
</protein>
<dbReference type="Proteomes" id="UP000319160">
    <property type="component" value="Unassembled WGS sequence"/>
</dbReference>
<evidence type="ECO:0000313" key="3">
    <source>
        <dbReference type="EMBL" id="TRX95848.1"/>
    </source>
</evidence>
<dbReference type="AlphaFoldDB" id="A0A553I6L5"/>
<dbReference type="OrthoDB" id="4778966at2759"/>